<dbReference type="InterPro" id="IPR007379">
    <property type="entry name" value="Tim44-like_dom"/>
</dbReference>
<dbReference type="AlphaFoldDB" id="A0A1H3H7E6"/>
<dbReference type="GeneID" id="94690536"/>
<dbReference type="Pfam" id="PF04280">
    <property type="entry name" value="Tim44"/>
    <property type="match status" value="1"/>
</dbReference>
<reference evidence="6 7" key="1">
    <citation type="submission" date="2016-10" db="EMBL/GenBank/DDBJ databases">
        <authorList>
            <person name="de Groot N.N."/>
        </authorList>
    </citation>
    <scope>NUCLEOTIDE SEQUENCE [LARGE SCALE GENOMIC DNA]</scope>
    <source>
        <strain evidence="6 7">LMG 24775</strain>
    </source>
</reference>
<dbReference type="PANTHER" id="PTHR41542">
    <property type="entry name" value="BLL5807 PROTEIN"/>
    <property type="match status" value="1"/>
</dbReference>
<evidence type="ECO:0000256" key="1">
    <source>
        <dbReference type="SAM" id="MobiDB-lite"/>
    </source>
</evidence>
<dbReference type="KEGG" id="dla:I6G47_28435"/>
<feature type="chain" id="PRO_5044558397" evidence="3">
    <location>
        <begin position="23"/>
        <end position="340"/>
    </location>
</feature>
<keyword evidence="8" id="KW-1185">Reference proteome</keyword>
<dbReference type="Proteomes" id="UP000183417">
    <property type="component" value="Unassembled WGS sequence"/>
</dbReference>
<feature type="signal peptide" evidence="3">
    <location>
        <begin position="1"/>
        <end position="22"/>
    </location>
</feature>
<dbReference type="SUPFAM" id="SSF54427">
    <property type="entry name" value="NTF2-like"/>
    <property type="match status" value="1"/>
</dbReference>
<dbReference type="PANTHER" id="PTHR41542:SF1">
    <property type="entry name" value="BLL5807 PROTEIN"/>
    <property type="match status" value="1"/>
</dbReference>
<feature type="region of interest" description="Disordered" evidence="1">
    <location>
        <begin position="23"/>
        <end position="71"/>
    </location>
</feature>
<evidence type="ECO:0000313" key="5">
    <source>
        <dbReference type="EMBL" id="QPS80858.1"/>
    </source>
</evidence>
<dbReference type="EMBL" id="CP065748">
    <property type="protein sequence ID" value="QPS80858.1"/>
    <property type="molecule type" value="Genomic_DNA"/>
</dbReference>
<evidence type="ECO:0000313" key="8">
    <source>
        <dbReference type="Proteomes" id="UP000595064"/>
    </source>
</evidence>
<dbReference type="SMART" id="SM00978">
    <property type="entry name" value="Tim44"/>
    <property type="match status" value="1"/>
</dbReference>
<evidence type="ECO:0000256" key="3">
    <source>
        <dbReference type="SAM" id="SignalP"/>
    </source>
</evidence>
<accession>A0A1H3H7E6</accession>
<protein>
    <submittedName>
        <fullName evidence="6">Predicted lipid-binding transport protein, Tim44 family</fullName>
    </submittedName>
    <submittedName>
        <fullName evidence="5">Tim44 domain-containing protein</fullName>
    </submittedName>
</protein>
<dbReference type="Gene3D" id="3.10.450.240">
    <property type="match status" value="1"/>
</dbReference>
<evidence type="ECO:0000256" key="2">
    <source>
        <dbReference type="SAM" id="Phobius"/>
    </source>
</evidence>
<dbReference type="InterPro" id="IPR032710">
    <property type="entry name" value="NTF2-like_dom_sf"/>
</dbReference>
<name>A0A1H3H7E6_9BURK</name>
<feature type="domain" description="Tim44-like" evidence="4">
    <location>
        <begin position="203"/>
        <end position="338"/>
    </location>
</feature>
<feature type="compositionally biased region" description="Polar residues" evidence="1">
    <location>
        <begin position="47"/>
        <end position="60"/>
    </location>
</feature>
<evidence type="ECO:0000313" key="7">
    <source>
        <dbReference type="Proteomes" id="UP000183417"/>
    </source>
</evidence>
<reference evidence="5 8" key="2">
    <citation type="submission" date="2020-12" db="EMBL/GenBank/DDBJ databases">
        <title>FDA dAtabase for Regulatory Grade micrObial Sequences (FDA-ARGOS): Supporting development and validation of Infectious Disease Dx tests.</title>
        <authorList>
            <person name="Sproer C."/>
            <person name="Gronow S."/>
            <person name="Severitt S."/>
            <person name="Schroder I."/>
            <person name="Tallon L."/>
            <person name="Sadzewicz L."/>
            <person name="Zhao X."/>
            <person name="Boylan J."/>
            <person name="Ott S."/>
            <person name="Bowen H."/>
            <person name="Vavikolanu K."/>
            <person name="Mehta A."/>
            <person name="Aluvathingal J."/>
            <person name="Nadendla S."/>
            <person name="Lowell S."/>
            <person name="Myers T."/>
            <person name="Yan Y."/>
            <person name="Sichtig H."/>
        </authorList>
    </citation>
    <scope>NUCLEOTIDE SEQUENCE [LARGE SCALE GENOMIC DNA]</scope>
    <source>
        <strain evidence="5 8">FDAARGOS_890</strain>
    </source>
</reference>
<dbReference type="RefSeq" id="WP_016445672.1">
    <property type="nucleotide sequence ID" value="NZ_CP065748.1"/>
</dbReference>
<evidence type="ECO:0000259" key="4">
    <source>
        <dbReference type="SMART" id="SM00978"/>
    </source>
</evidence>
<sequence length="340" mass="35154">MKKLWSMVLVAMLVVVHGTADAKRMGGGGSVGKQSSNVTQREAARAPTQNTPPQNAATQNAAGKPATAPAAAPAKKPWGAMLGGLAAGLGLAWLASSLGLGAAFGQFLLIGLLALVIMVVVGMVMRSRRAAAGAQQASSSPFAFQNAAPAGAGNIGGNVDSAPLARQYNPEKVGNDASARPWEQNHQPAALAAGSGSGVQIGSALAGSQNWGVPEGFDTEGFLTAAKRNFVTLQSAWDRSDIASLRAMMTDEMLTEIRGQLSEREAQRPGQPNQTDVVMIDAQLLGIEDLGNDYMASVEFSGMIREDASAGPTPFREVWNMTKPKSGSSGWLVAGVQALQ</sequence>
<keyword evidence="2" id="KW-0472">Membrane</keyword>
<organism evidence="6 7">
    <name type="scientific">Delftia lacustris</name>
    <dbReference type="NCBI Taxonomy" id="558537"/>
    <lineage>
        <taxon>Bacteria</taxon>
        <taxon>Pseudomonadati</taxon>
        <taxon>Pseudomonadota</taxon>
        <taxon>Betaproteobacteria</taxon>
        <taxon>Burkholderiales</taxon>
        <taxon>Comamonadaceae</taxon>
        <taxon>Delftia</taxon>
    </lineage>
</organism>
<feature type="compositionally biased region" description="Low complexity" evidence="1">
    <location>
        <begin position="61"/>
        <end position="71"/>
    </location>
</feature>
<feature type="transmembrane region" description="Helical" evidence="2">
    <location>
        <begin position="107"/>
        <end position="125"/>
    </location>
</feature>
<evidence type="ECO:0000313" key="6">
    <source>
        <dbReference type="EMBL" id="SDY11337.1"/>
    </source>
</evidence>
<dbReference type="EMBL" id="FNPE01000002">
    <property type="protein sequence ID" value="SDY11337.1"/>
    <property type="molecule type" value="Genomic_DNA"/>
</dbReference>
<gene>
    <name evidence="5" type="ORF">I6G47_28435</name>
    <name evidence="6" type="ORF">SAMN05421547_102516</name>
</gene>
<dbReference type="Proteomes" id="UP000595064">
    <property type="component" value="Chromosome"/>
</dbReference>
<proteinExistence type="predicted"/>
<keyword evidence="3" id="KW-0732">Signal</keyword>
<keyword evidence="2" id="KW-1133">Transmembrane helix</keyword>
<keyword evidence="2" id="KW-0812">Transmembrane</keyword>
<feature type="transmembrane region" description="Helical" evidence="2">
    <location>
        <begin position="78"/>
        <end position="95"/>
    </location>
</feature>